<dbReference type="OrthoDB" id="2658103at2759"/>
<organism evidence="1 2">
    <name type="scientific">Gymnopilus junonius</name>
    <name type="common">Spectacular rustgill mushroom</name>
    <name type="synonym">Gymnopilus spectabilis subsp. junonius</name>
    <dbReference type="NCBI Taxonomy" id="109634"/>
    <lineage>
        <taxon>Eukaryota</taxon>
        <taxon>Fungi</taxon>
        <taxon>Dikarya</taxon>
        <taxon>Basidiomycota</taxon>
        <taxon>Agaricomycotina</taxon>
        <taxon>Agaricomycetes</taxon>
        <taxon>Agaricomycetidae</taxon>
        <taxon>Agaricales</taxon>
        <taxon>Agaricineae</taxon>
        <taxon>Hymenogastraceae</taxon>
        <taxon>Gymnopilus</taxon>
    </lineage>
</organism>
<dbReference type="Proteomes" id="UP000724874">
    <property type="component" value="Unassembled WGS sequence"/>
</dbReference>
<comment type="caution">
    <text evidence="1">The sequence shown here is derived from an EMBL/GenBank/DDBJ whole genome shotgun (WGS) entry which is preliminary data.</text>
</comment>
<proteinExistence type="predicted"/>
<evidence type="ECO:0000313" key="2">
    <source>
        <dbReference type="Proteomes" id="UP000724874"/>
    </source>
</evidence>
<dbReference type="Gene3D" id="3.60.130.30">
    <property type="match status" value="1"/>
</dbReference>
<sequence length="513" mass="56708">MVSPGARGSTSSKRWFGAPITASPSGSLEDGAAALLLPSPLAAPSSFPSQFYSTPPLPPSLPLLPPLPQPPSVLLLLPIPPLHAPLPPITSAPSILTSDEALPSGAQVSAPALRGLQGLRNPPSQNWFLGIELHRFGELAIYQFNDQLKEGKHNACIPFPQIKQYTLTSAGNHQWSTASQKWRFTEYASCKAQHWRTHIPTFHIKGVNLSDLAQCAKNAKGDIWAADAKIHQMCTLVPNAFLGWFLDEEGETLVCVFANRFNPLTQEGPQIESQAPYYSGSAGRTTEDAEEGRNHFFDGIPTNTLQHYHEAAQVLHSVLPPCVNTKNICHPDAKKVMAYTYQDEETSEAEYVREGGHSTGYMMHSKDMAGRNTHQGQLGIRSYFEATADLALYLRECFRVAFLDYFTKYEAAFRARCWEKADPGPWLGRAIVWKLPVHTHQDGLDDGPTAVFNCGNYTGGEFYRPGDLVIFLSGQLYHHVSEWKPTPAKSSFEKLTNRPTKWNTHTCGRMPGL</sequence>
<reference evidence="1" key="1">
    <citation type="submission" date="2020-11" db="EMBL/GenBank/DDBJ databases">
        <authorList>
            <consortium name="DOE Joint Genome Institute"/>
            <person name="Ahrendt S."/>
            <person name="Riley R."/>
            <person name="Andreopoulos W."/>
            <person name="LaButti K."/>
            <person name="Pangilinan J."/>
            <person name="Ruiz-duenas F.J."/>
            <person name="Barrasa J.M."/>
            <person name="Sanchez-Garcia M."/>
            <person name="Camarero S."/>
            <person name="Miyauchi S."/>
            <person name="Serrano A."/>
            <person name="Linde D."/>
            <person name="Babiker R."/>
            <person name="Drula E."/>
            <person name="Ayuso-Fernandez I."/>
            <person name="Pacheco R."/>
            <person name="Padilla G."/>
            <person name="Ferreira P."/>
            <person name="Barriuso J."/>
            <person name="Kellner H."/>
            <person name="Castanera R."/>
            <person name="Alfaro M."/>
            <person name="Ramirez L."/>
            <person name="Pisabarro A.G."/>
            <person name="Kuo A."/>
            <person name="Tritt A."/>
            <person name="Lipzen A."/>
            <person name="He G."/>
            <person name="Yan M."/>
            <person name="Ng V."/>
            <person name="Cullen D."/>
            <person name="Martin F."/>
            <person name="Rosso M.-N."/>
            <person name="Henrissat B."/>
            <person name="Hibbett D."/>
            <person name="Martinez A.T."/>
            <person name="Grigoriev I.V."/>
        </authorList>
    </citation>
    <scope>NUCLEOTIDE SEQUENCE</scope>
    <source>
        <strain evidence="1">AH 44721</strain>
    </source>
</reference>
<dbReference type="AlphaFoldDB" id="A0A9P5NPB7"/>
<accession>A0A9P5NPB7</accession>
<dbReference type="EMBL" id="JADNYJ010000040">
    <property type="protein sequence ID" value="KAF8901749.1"/>
    <property type="molecule type" value="Genomic_DNA"/>
</dbReference>
<protein>
    <submittedName>
        <fullName evidence="1">Uncharacterized protein</fullName>
    </submittedName>
</protein>
<name>A0A9P5NPB7_GYMJU</name>
<evidence type="ECO:0000313" key="1">
    <source>
        <dbReference type="EMBL" id="KAF8901749.1"/>
    </source>
</evidence>
<gene>
    <name evidence="1" type="ORF">CPB84DRAFT_1846740</name>
</gene>
<keyword evidence="2" id="KW-1185">Reference proteome</keyword>